<dbReference type="KEGG" id="ahel:Q31a_61490"/>
<reference evidence="1 2" key="1">
    <citation type="submission" date="2019-02" db="EMBL/GenBank/DDBJ databases">
        <title>Deep-cultivation of Planctomycetes and their phenomic and genomic characterization uncovers novel biology.</title>
        <authorList>
            <person name="Wiegand S."/>
            <person name="Jogler M."/>
            <person name="Boedeker C."/>
            <person name="Pinto D."/>
            <person name="Vollmers J."/>
            <person name="Rivas-Marin E."/>
            <person name="Kohn T."/>
            <person name="Peeters S.H."/>
            <person name="Heuer A."/>
            <person name="Rast P."/>
            <person name="Oberbeckmann S."/>
            <person name="Bunk B."/>
            <person name="Jeske O."/>
            <person name="Meyerdierks A."/>
            <person name="Storesund J.E."/>
            <person name="Kallscheuer N."/>
            <person name="Luecker S."/>
            <person name="Lage O.M."/>
            <person name="Pohl T."/>
            <person name="Merkel B.J."/>
            <person name="Hornburger P."/>
            <person name="Mueller R.-W."/>
            <person name="Bruemmer F."/>
            <person name="Labrenz M."/>
            <person name="Spormann A.M."/>
            <person name="Op den Camp H."/>
            <person name="Overmann J."/>
            <person name="Amann R."/>
            <person name="Jetten M.S.M."/>
            <person name="Mascher T."/>
            <person name="Medema M.H."/>
            <person name="Devos D.P."/>
            <person name="Kaster A.-K."/>
            <person name="Ovreas L."/>
            <person name="Rohde M."/>
            <person name="Galperin M.Y."/>
            <person name="Jogler C."/>
        </authorList>
    </citation>
    <scope>NUCLEOTIDE SEQUENCE [LARGE SCALE GENOMIC DNA]</scope>
    <source>
        <strain evidence="1 2">Q31a</strain>
    </source>
</reference>
<dbReference type="Proteomes" id="UP000318017">
    <property type="component" value="Chromosome"/>
</dbReference>
<name>A0A518GGN6_9BACT</name>
<evidence type="ECO:0000313" key="1">
    <source>
        <dbReference type="EMBL" id="QDV27756.1"/>
    </source>
</evidence>
<organism evidence="1 2">
    <name type="scientific">Aureliella helgolandensis</name>
    <dbReference type="NCBI Taxonomy" id="2527968"/>
    <lineage>
        <taxon>Bacteria</taxon>
        <taxon>Pseudomonadati</taxon>
        <taxon>Planctomycetota</taxon>
        <taxon>Planctomycetia</taxon>
        <taxon>Pirellulales</taxon>
        <taxon>Pirellulaceae</taxon>
        <taxon>Aureliella</taxon>
    </lineage>
</organism>
<evidence type="ECO:0000313" key="2">
    <source>
        <dbReference type="Proteomes" id="UP000318017"/>
    </source>
</evidence>
<keyword evidence="2" id="KW-1185">Reference proteome</keyword>
<protein>
    <submittedName>
        <fullName evidence="1">Uncharacterized protein</fullName>
    </submittedName>
</protein>
<dbReference type="AlphaFoldDB" id="A0A518GGN6"/>
<sequence>MHLLTDNFFHGILDACCPPNRTAATTATAWFKWQVTILDWLSGYGNYPSARSHYRGSRHEASDFHPVPIEQSMAPPALEHAIDSTAAVTRPPPVHAGLCGRPLTPDALARVRHVNVLASILLGDTPQELLPLRRVEGNRMNGNENLWVSQ</sequence>
<accession>A0A518GGN6</accession>
<gene>
    <name evidence="1" type="ORF">Q31a_61490</name>
</gene>
<proteinExistence type="predicted"/>
<dbReference type="EMBL" id="CP036298">
    <property type="protein sequence ID" value="QDV27756.1"/>
    <property type="molecule type" value="Genomic_DNA"/>
</dbReference>